<dbReference type="GO" id="GO:0016787">
    <property type="term" value="F:hydrolase activity"/>
    <property type="evidence" value="ECO:0007669"/>
    <property type="project" value="UniProtKB-KW"/>
</dbReference>
<name>A0A6L9SB56_9ACTN</name>
<protein>
    <submittedName>
        <fullName evidence="1">Alpha/beta hydrolase</fullName>
    </submittedName>
</protein>
<evidence type="ECO:0000313" key="1">
    <source>
        <dbReference type="EMBL" id="NEE02283.1"/>
    </source>
</evidence>
<proteinExistence type="predicted"/>
<dbReference type="RefSeq" id="WP_163740712.1">
    <property type="nucleotide sequence ID" value="NZ_JAAGOA010000014.1"/>
</dbReference>
<sequence length="233" mass="25289">MADARSGRATYDGCLVWYRISGSGPPLVLIRQNRVPKNDQQLALFAGRFTAIQVTPVGFGASDRPVGYRPPGGIAPSILAALDQEGIDRFVVRGYSQGGAMAAVVAQATRRVCAMIADGSPVIGVPTPGTLRRLDKEPRLPVGAHAFWHYYAGFEWDRELTTMECTKIVYFGSEDRSTASQVRRSRERLIACGVDVFEFSSLDHRTCGSGTDAERRVVPTLLDALDAALPSGW</sequence>
<dbReference type="Proteomes" id="UP000475214">
    <property type="component" value="Unassembled WGS sequence"/>
</dbReference>
<evidence type="ECO:0000313" key="2">
    <source>
        <dbReference type="Proteomes" id="UP000475214"/>
    </source>
</evidence>
<comment type="caution">
    <text evidence="1">The sequence shown here is derived from an EMBL/GenBank/DDBJ whole genome shotgun (WGS) entry which is preliminary data.</text>
</comment>
<gene>
    <name evidence="1" type="ORF">G1H10_19090</name>
</gene>
<dbReference type="EMBL" id="JAAGOA010000014">
    <property type="protein sequence ID" value="NEE02283.1"/>
    <property type="molecule type" value="Genomic_DNA"/>
</dbReference>
<reference evidence="1 2" key="1">
    <citation type="submission" date="2020-02" db="EMBL/GenBank/DDBJ databases">
        <authorList>
            <person name="Li X.-J."/>
            <person name="Han X.-M."/>
        </authorList>
    </citation>
    <scope>NUCLEOTIDE SEQUENCE [LARGE SCALE GENOMIC DNA]</scope>
    <source>
        <strain evidence="1 2">CCTCC AB 2017055</strain>
    </source>
</reference>
<keyword evidence="1" id="KW-0378">Hydrolase</keyword>
<dbReference type="InterPro" id="IPR029058">
    <property type="entry name" value="AB_hydrolase_fold"/>
</dbReference>
<dbReference type="AlphaFoldDB" id="A0A6L9SB56"/>
<dbReference type="Gene3D" id="3.40.50.1820">
    <property type="entry name" value="alpha/beta hydrolase"/>
    <property type="match status" value="1"/>
</dbReference>
<dbReference type="SUPFAM" id="SSF53474">
    <property type="entry name" value="alpha/beta-Hydrolases"/>
    <property type="match status" value="1"/>
</dbReference>
<keyword evidence="2" id="KW-1185">Reference proteome</keyword>
<accession>A0A6L9SB56</accession>
<organism evidence="1 2">
    <name type="scientific">Phytoactinopolyspora halotolerans</name>
    <dbReference type="NCBI Taxonomy" id="1981512"/>
    <lineage>
        <taxon>Bacteria</taxon>
        <taxon>Bacillati</taxon>
        <taxon>Actinomycetota</taxon>
        <taxon>Actinomycetes</taxon>
        <taxon>Jiangellales</taxon>
        <taxon>Jiangellaceae</taxon>
        <taxon>Phytoactinopolyspora</taxon>
    </lineage>
</organism>